<evidence type="ECO:0000256" key="1">
    <source>
        <dbReference type="ARBA" id="ARBA00001932"/>
    </source>
</evidence>
<dbReference type="AlphaFoldDB" id="A0A4Q7YNW2"/>
<dbReference type="PROSITE" id="PS51645">
    <property type="entry name" value="PHR_CRY_ALPHA_BETA"/>
    <property type="match status" value="1"/>
</dbReference>
<dbReference type="SUPFAM" id="SSF52425">
    <property type="entry name" value="Cryptochrome/photolyase, N-terminal domain"/>
    <property type="match status" value="1"/>
</dbReference>
<evidence type="ECO:0000313" key="9">
    <source>
        <dbReference type="Proteomes" id="UP000292423"/>
    </source>
</evidence>
<dbReference type="Gene3D" id="1.25.40.80">
    <property type="match status" value="1"/>
</dbReference>
<dbReference type="SUPFAM" id="SSF48173">
    <property type="entry name" value="Cryptochrome/photolyase FAD-binding domain"/>
    <property type="match status" value="1"/>
</dbReference>
<reference evidence="8 9" key="1">
    <citation type="submission" date="2019-02" db="EMBL/GenBank/DDBJ databases">
        <title>Genomic Encyclopedia of Type Strains, Phase IV (KMG-IV): sequencing the most valuable type-strain genomes for metagenomic binning, comparative biology and taxonomic classification.</title>
        <authorList>
            <person name="Goeker M."/>
        </authorList>
    </citation>
    <scope>NUCLEOTIDE SEQUENCE [LARGE SCALE GENOMIC DNA]</scope>
    <source>
        <strain evidence="8 9">DSM 105135</strain>
    </source>
</reference>
<dbReference type="PANTHER" id="PTHR11455">
    <property type="entry name" value="CRYPTOCHROME"/>
    <property type="match status" value="1"/>
</dbReference>
<feature type="region of interest" description="Disordered" evidence="6">
    <location>
        <begin position="483"/>
        <end position="533"/>
    </location>
</feature>
<comment type="cofactor">
    <cofactor evidence="1">
        <name>(6R)-5,10-methylene-5,6,7,8-tetrahydrofolate</name>
        <dbReference type="ChEBI" id="CHEBI:15636"/>
    </cofactor>
</comment>
<dbReference type="PRINTS" id="PR00147">
    <property type="entry name" value="DNAPHOTLYASE"/>
</dbReference>
<dbReference type="InterPro" id="IPR014729">
    <property type="entry name" value="Rossmann-like_a/b/a_fold"/>
</dbReference>
<dbReference type="Pfam" id="PF03441">
    <property type="entry name" value="FAD_binding_7"/>
    <property type="match status" value="1"/>
</dbReference>
<accession>A0A4Q7YNW2</accession>
<name>A0A4Q7YNW2_9GAMM</name>
<evidence type="ECO:0000256" key="5">
    <source>
        <dbReference type="RuleBase" id="RU004182"/>
    </source>
</evidence>
<dbReference type="EMBL" id="SHKX01000013">
    <property type="protein sequence ID" value="RZU38704.1"/>
    <property type="molecule type" value="Genomic_DNA"/>
</dbReference>
<feature type="binding site" evidence="4">
    <location>
        <position position="220"/>
    </location>
    <ligand>
        <name>FAD</name>
        <dbReference type="ChEBI" id="CHEBI:57692"/>
    </ligand>
</feature>
<proteinExistence type="inferred from homology"/>
<dbReference type="PANTHER" id="PTHR11455:SF9">
    <property type="entry name" value="CRYPTOCHROME CIRCADIAN CLOCK 5 ISOFORM X1"/>
    <property type="match status" value="1"/>
</dbReference>
<dbReference type="Gene3D" id="1.10.579.10">
    <property type="entry name" value="DNA Cyclobutane Dipyrimidine Photolyase, subunit A, domain 3"/>
    <property type="match status" value="1"/>
</dbReference>
<dbReference type="InterPro" id="IPR002081">
    <property type="entry name" value="Cryptochrome/DNA_photolyase_1"/>
</dbReference>
<keyword evidence="8" id="KW-0456">Lyase</keyword>
<evidence type="ECO:0000259" key="7">
    <source>
        <dbReference type="PROSITE" id="PS51645"/>
    </source>
</evidence>
<dbReference type="GO" id="GO:0009416">
    <property type="term" value="P:response to light stimulus"/>
    <property type="evidence" value="ECO:0007669"/>
    <property type="project" value="TreeGrafter"/>
</dbReference>
<keyword evidence="3 4" id="KW-0274">FAD</keyword>
<evidence type="ECO:0000313" key="8">
    <source>
        <dbReference type="EMBL" id="RZU38704.1"/>
    </source>
</evidence>
<organism evidence="8 9">
    <name type="scientific">Fluviicoccus keumensis</name>
    <dbReference type="NCBI Taxonomy" id="1435465"/>
    <lineage>
        <taxon>Bacteria</taxon>
        <taxon>Pseudomonadati</taxon>
        <taxon>Pseudomonadota</taxon>
        <taxon>Gammaproteobacteria</taxon>
        <taxon>Moraxellales</taxon>
        <taxon>Moraxellaceae</taxon>
        <taxon>Fluviicoccus</taxon>
    </lineage>
</organism>
<dbReference type="Gene3D" id="3.40.50.620">
    <property type="entry name" value="HUPs"/>
    <property type="match status" value="1"/>
</dbReference>
<feature type="domain" description="Photolyase/cryptochrome alpha/beta" evidence="7">
    <location>
        <begin position="6"/>
        <end position="136"/>
    </location>
</feature>
<protein>
    <submittedName>
        <fullName evidence="8">Deoxyribodipyrimidine photo-lyase family protein (Cryptochrome)</fullName>
    </submittedName>
</protein>
<feature type="binding site" evidence="4">
    <location>
        <position position="280"/>
    </location>
    <ligand>
        <name>FAD</name>
        <dbReference type="ChEBI" id="CHEBI:57692"/>
    </ligand>
</feature>
<evidence type="ECO:0000256" key="3">
    <source>
        <dbReference type="ARBA" id="ARBA00022827"/>
    </source>
</evidence>
<evidence type="ECO:0000256" key="4">
    <source>
        <dbReference type="PIRSR" id="PIRSR602081-1"/>
    </source>
</evidence>
<dbReference type="GO" id="GO:0003677">
    <property type="term" value="F:DNA binding"/>
    <property type="evidence" value="ECO:0007669"/>
    <property type="project" value="TreeGrafter"/>
</dbReference>
<keyword evidence="2 4" id="KW-0285">Flavoprotein</keyword>
<dbReference type="Proteomes" id="UP000292423">
    <property type="component" value="Unassembled WGS sequence"/>
</dbReference>
<gene>
    <name evidence="8" type="ORF">EV700_2639</name>
</gene>
<dbReference type="InterPro" id="IPR036155">
    <property type="entry name" value="Crypto/Photolyase_N_sf"/>
</dbReference>
<keyword evidence="9" id="KW-1185">Reference proteome</keyword>
<evidence type="ECO:0000256" key="2">
    <source>
        <dbReference type="ARBA" id="ARBA00022630"/>
    </source>
</evidence>
<comment type="caution">
    <text evidence="8">The sequence shown here is derived from an EMBL/GenBank/DDBJ whole genome shotgun (WGS) entry which is preliminary data.</text>
</comment>
<dbReference type="GO" id="GO:0071949">
    <property type="term" value="F:FAD binding"/>
    <property type="evidence" value="ECO:0007669"/>
    <property type="project" value="TreeGrafter"/>
</dbReference>
<dbReference type="GO" id="GO:0003904">
    <property type="term" value="F:deoxyribodipyrimidine photo-lyase activity"/>
    <property type="evidence" value="ECO:0007669"/>
    <property type="project" value="TreeGrafter"/>
</dbReference>
<dbReference type="InterPro" id="IPR006050">
    <property type="entry name" value="DNA_photolyase_N"/>
</dbReference>
<sequence>MTAVGAVALWWIKRDFRLYDNPAYCRALAEAELVLPVFFLEPSLIRAEDTGRFHGHAQYQALAALQRELAGAGGGARVMAAEVVDGLEQLWREQPFQAIYAHQETGVGYTFERDKAVIRWCRARGVRLVELPQNGVIRGLVERDGREKFWWAYMTAPRPGRAPLRPLPPDVRARWVTPLPEITDLFRPWAGSHDARLQTVTESAAWSVLDSFLQERGLFYRGGISSPNRAFTAGSRLSPHLAWGTISLRAVFQEARQRREALAKSDHPDDARFARSLTAFLSRLHWHDHFIQRLESEPAMEFHALNPVFEQPPYVSGALADDRLAAYLDGRTGFPMIDACLRCLAATGFLNFRMRAMITSFACHALRLDWRVLHPPLARLWLDYEPGIHLAQLQMQAGVVGINTFRVYSPLKQLQDQDPRCRFVRRWLPELAGMTDEQILSGRHDLLAGVAPPIIDFAAETAVMKQFLYERKRSAENRAVQGAVLAKHGSRKAGKPKTVPSGTSRTRRRKAPEVAPVLNDDLFAGMDGDPAAG</sequence>
<dbReference type="RefSeq" id="WP_130414499.1">
    <property type="nucleotide sequence ID" value="NZ_SHKX01000013.1"/>
</dbReference>
<comment type="similarity">
    <text evidence="5">Belongs to the DNA photolyase family.</text>
</comment>
<dbReference type="InterPro" id="IPR036134">
    <property type="entry name" value="Crypto/Photolyase_FAD-like_sf"/>
</dbReference>
<keyword evidence="5" id="KW-0157">Chromophore</keyword>
<dbReference type="OrthoDB" id="9772484at2"/>
<dbReference type="InterPro" id="IPR005101">
    <property type="entry name" value="Cryptochr/Photolyase_FAD-bd"/>
</dbReference>
<evidence type="ECO:0000256" key="6">
    <source>
        <dbReference type="SAM" id="MobiDB-lite"/>
    </source>
</evidence>
<dbReference type="Pfam" id="PF00875">
    <property type="entry name" value="DNA_photolyase"/>
    <property type="match status" value="1"/>
</dbReference>
<comment type="cofactor">
    <cofactor evidence="4">
        <name>FAD</name>
        <dbReference type="ChEBI" id="CHEBI:57692"/>
    </cofactor>
    <text evidence="4">Binds 1 FAD per subunit.</text>
</comment>